<evidence type="ECO:0000313" key="1">
    <source>
        <dbReference type="EMBL" id="KAA6308375.1"/>
    </source>
</evidence>
<sequence>MLVSTLRVSTGAEDLKKVFAPIMLPCTFATLYPEVNYWMPIYLYLVA</sequence>
<dbReference type="EMBL" id="SNRW01050879">
    <property type="protein sequence ID" value="KAA6308375.1"/>
    <property type="molecule type" value="Genomic_DNA"/>
</dbReference>
<dbReference type="AlphaFoldDB" id="A0A5J4PFW7"/>
<feature type="non-terminal residue" evidence="1">
    <location>
        <position position="47"/>
    </location>
</feature>
<proteinExistence type="predicted"/>
<protein>
    <submittedName>
        <fullName evidence="1">Uncharacterized protein</fullName>
    </submittedName>
</protein>
<evidence type="ECO:0000313" key="2">
    <source>
        <dbReference type="Proteomes" id="UP000324800"/>
    </source>
</evidence>
<reference evidence="1 2" key="1">
    <citation type="submission" date="2019-03" db="EMBL/GenBank/DDBJ databases">
        <title>Single cell metagenomics reveals metabolic interactions within the superorganism composed of flagellate Streblomastix strix and complex community of Bacteroidetes bacteria on its surface.</title>
        <authorList>
            <person name="Treitli S.C."/>
            <person name="Kolisko M."/>
            <person name="Husnik F."/>
            <person name="Keeling P."/>
            <person name="Hampl V."/>
        </authorList>
    </citation>
    <scope>NUCLEOTIDE SEQUENCE [LARGE SCALE GENOMIC DNA]</scope>
    <source>
        <strain evidence="1">ST1C</strain>
    </source>
</reference>
<comment type="caution">
    <text evidence="1">The sequence shown here is derived from an EMBL/GenBank/DDBJ whole genome shotgun (WGS) entry which is preliminary data.</text>
</comment>
<gene>
    <name evidence="1" type="ORF">EZS28_056703</name>
</gene>
<accession>A0A5J4PFW7</accession>
<dbReference type="Proteomes" id="UP000324800">
    <property type="component" value="Unassembled WGS sequence"/>
</dbReference>
<name>A0A5J4PFW7_9EUKA</name>
<organism evidence="1 2">
    <name type="scientific">Streblomastix strix</name>
    <dbReference type="NCBI Taxonomy" id="222440"/>
    <lineage>
        <taxon>Eukaryota</taxon>
        <taxon>Metamonada</taxon>
        <taxon>Preaxostyla</taxon>
        <taxon>Oxymonadida</taxon>
        <taxon>Streblomastigidae</taxon>
        <taxon>Streblomastix</taxon>
    </lineage>
</organism>